<feature type="transmembrane region" description="Helical" evidence="7">
    <location>
        <begin position="498"/>
        <end position="519"/>
    </location>
</feature>
<sequence>MASLWLTCLAAGCRTAVACAIIAGATMYGPASLCRVVTFPAFSYVTAILIVTNATLGDAIRGCWLAVYATVQTVCPAMAVFWFIGPTKFSYETIALTVALASVVVVLPSSTHVLAKRIALGQIVIIYVVGFIGGAHTQPLMHPVQVAASTAMGVFATVVATLLPVPRLASLLVKKKIEAMVDNVAERLRLLVKALLADSDTAAVGSISKASLLSTSATKLLRPIKQYQESMKWEWIPLKIWQLGWLSSSQRLEDLERPIRGMELALSTIPSYPIHNEPLKNGVNALEKHIIQALNQANAFPHLDSVHTFPNSNPDEYPINNVQSIQINNLPSLFFVFCMKLLLEKSQKDPPKPKKSREQKQEQEQKRPILSCPRLMGALKSAVSLGMAVFLGLMYSKKNGFWASLGVAVSISCTREATFKVANVKLQGTVVGSVYGLLSFVVFEKLLLGRLLCLVPCFVFTSFLQRSKIYGPAGGVSAIIGAVIILGRTNYGSPKDLAFARIVETIIGVSSSIIVDIILHPTRASRLAKIQLTSTLQALQKCIDSLSFQGEELEESSKDLGVHVGELKQLIDEAGMEPNFWFLPFQSGLYGKLFGSLSKTVDLFSFVHRSMLEIRQNHSSSWGKIGENLAEDVEDYKERVGGLVRCCVDVSSLESLKKLEKEAEKKKKDGLEDVEIVEMGEAQRVMEMEKVAKDKMVSSFLEHSVEIVEQRGESEAILSLGALAFCLNCLMKEVEEIGKGIRELIQWENPSSHVDFNEIMSKIHVVQKGVKG</sequence>
<keyword evidence="8" id="KW-0732">Signal</keyword>
<evidence type="ECO:0000256" key="1">
    <source>
        <dbReference type="ARBA" id="ARBA00004651"/>
    </source>
</evidence>
<feature type="signal peptide" evidence="8">
    <location>
        <begin position="1"/>
        <end position="18"/>
    </location>
</feature>
<proteinExistence type="predicted"/>
<keyword evidence="4 7" id="KW-1133">Transmembrane helix</keyword>
<feature type="region of interest" description="Disordered" evidence="6">
    <location>
        <begin position="347"/>
        <end position="366"/>
    </location>
</feature>
<dbReference type="RefSeq" id="XP_022970516.1">
    <property type="nucleotide sequence ID" value="XM_023114748.1"/>
</dbReference>
<evidence type="ECO:0000256" key="2">
    <source>
        <dbReference type="ARBA" id="ARBA00022475"/>
    </source>
</evidence>
<dbReference type="Proteomes" id="UP000504608">
    <property type="component" value="Unplaced"/>
</dbReference>
<dbReference type="GeneID" id="111469471"/>
<feature type="transmembrane region" description="Helical" evidence="7">
    <location>
        <begin position="119"/>
        <end position="138"/>
    </location>
</feature>
<feature type="domain" description="Integral membrane bound transporter" evidence="9">
    <location>
        <begin position="388"/>
        <end position="515"/>
    </location>
</feature>
<feature type="transmembrane region" description="Helical" evidence="7">
    <location>
        <begin position="469"/>
        <end position="486"/>
    </location>
</feature>
<evidence type="ECO:0000256" key="6">
    <source>
        <dbReference type="SAM" id="MobiDB-lite"/>
    </source>
</evidence>
<feature type="transmembrane region" description="Helical" evidence="7">
    <location>
        <begin position="447"/>
        <end position="464"/>
    </location>
</feature>
<dbReference type="PANTHER" id="PTHR30509:SF9">
    <property type="entry name" value="MULTIDRUG RESISTANCE PROTEIN MDTO"/>
    <property type="match status" value="1"/>
</dbReference>
<evidence type="ECO:0000256" key="3">
    <source>
        <dbReference type="ARBA" id="ARBA00022692"/>
    </source>
</evidence>
<keyword evidence="3 7" id="KW-0812">Transmembrane</keyword>
<comment type="subcellular location">
    <subcellularLocation>
        <location evidence="1">Cell membrane</location>
        <topology evidence="1">Multi-pass membrane protein</topology>
    </subcellularLocation>
</comment>
<reference evidence="11" key="1">
    <citation type="submission" date="2025-08" db="UniProtKB">
        <authorList>
            <consortium name="RefSeq"/>
        </authorList>
    </citation>
    <scope>IDENTIFICATION</scope>
    <source>
        <tissue evidence="11">Young leaves</tissue>
    </source>
</reference>
<dbReference type="OrthoDB" id="68611at2759"/>
<dbReference type="InterPro" id="IPR049453">
    <property type="entry name" value="Memb_transporter_dom"/>
</dbReference>
<dbReference type="AlphaFoldDB" id="A0A6J1I0T1"/>
<organism evidence="10 11">
    <name type="scientific">Cucurbita maxima</name>
    <name type="common">Pumpkin</name>
    <name type="synonym">Winter squash</name>
    <dbReference type="NCBI Taxonomy" id="3661"/>
    <lineage>
        <taxon>Eukaryota</taxon>
        <taxon>Viridiplantae</taxon>
        <taxon>Streptophyta</taxon>
        <taxon>Embryophyta</taxon>
        <taxon>Tracheophyta</taxon>
        <taxon>Spermatophyta</taxon>
        <taxon>Magnoliopsida</taxon>
        <taxon>eudicotyledons</taxon>
        <taxon>Gunneridae</taxon>
        <taxon>Pentapetalae</taxon>
        <taxon>rosids</taxon>
        <taxon>fabids</taxon>
        <taxon>Cucurbitales</taxon>
        <taxon>Cucurbitaceae</taxon>
        <taxon>Cucurbiteae</taxon>
        <taxon>Cucurbita</taxon>
    </lineage>
</organism>
<feature type="transmembrane region" description="Helical" evidence="7">
    <location>
        <begin position="89"/>
        <end position="107"/>
    </location>
</feature>
<dbReference type="PANTHER" id="PTHR30509">
    <property type="entry name" value="P-HYDROXYBENZOIC ACID EFFLUX PUMP SUBUNIT-RELATED"/>
    <property type="match status" value="1"/>
</dbReference>
<feature type="transmembrane region" description="Helical" evidence="7">
    <location>
        <begin position="144"/>
        <end position="165"/>
    </location>
</feature>
<dbReference type="KEGG" id="cmax:111469471"/>
<feature type="chain" id="PRO_5026741017" evidence="8">
    <location>
        <begin position="19"/>
        <end position="772"/>
    </location>
</feature>
<feature type="transmembrane region" description="Helical" evidence="7">
    <location>
        <begin position="28"/>
        <end position="51"/>
    </location>
</feature>
<keyword evidence="2" id="KW-1003">Cell membrane</keyword>
<feature type="transmembrane region" description="Helical" evidence="7">
    <location>
        <begin position="63"/>
        <end position="83"/>
    </location>
</feature>
<dbReference type="GO" id="GO:0005886">
    <property type="term" value="C:plasma membrane"/>
    <property type="evidence" value="ECO:0007669"/>
    <property type="project" value="UniProtKB-SubCell"/>
</dbReference>
<evidence type="ECO:0000256" key="5">
    <source>
        <dbReference type="ARBA" id="ARBA00023136"/>
    </source>
</evidence>
<accession>A0A6J1I0T1</accession>
<evidence type="ECO:0000313" key="11">
    <source>
        <dbReference type="RefSeq" id="XP_022970516.1"/>
    </source>
</evidence>
<dbReference type="Pfam" id="PF13515">
    <property type="entry name" value="FUSC_2"/>
    <property type="match status" value="1"/>
</dbReference>
<protein>
    <submittedName>
        <fullName evidence="11">Uncharacterized protein LOC111469471</fullName>
    </submittedName>
</protein>
<evidence type="ECO:0000313" key="10">
    <source>
        <dbReference type="Proteomes" id="UP000504608"/>
    </source>
</evidence>
<evidence type="ECO:0000256" key="7">
    <source>
        <dbReference type="SAM" id="Phobius"/>
    </source>
</evidence>
<keyword evidence="5 7" id="KW-0472">Membrane</keyword>
<evidence type="ECO:0000256" key="8">
    <source>
        <dbReference type="SAM" id="SignalP"/>
    </source>
</evidence>
<evidence type="ECO:0000256" key="4">
    <source>
        <dbReference type="ARBA" id="ARBA00022989"/>
    </source>
</evidence>
<gene>
    <name evidence="11" type="primary">LOC111469471</name>
</gene>
<evidence type="ECO:0000259" key="9">
    <source>
        <dbReference type="Pfam" id="PF13515"/>
    </source>
</evidence>
<name>A0A6J1I0T1_CUCMA</name>
<keyword evidence="10" id="KW-1185">Reference proteome</keyword>